<comment type="caution">
    <text evidence="7">The sequence shown here is derived from an EMBL/GenBank/DDBJ whole genome shotgun (WGS) entry which is preliminary data.</text>
</comment>
<dbReference type="PANTHER" id="PTHR31308:SF5">
    <property type="entry name" value="ERGOSTERYL-BETA-GLUCOSIDASE"/>
    <property type="match status" value="1"/>
</dbReference>
<evidence type="ECO:0000313" key="8">
    <source>
        <dbReference type="Proteomes" id="UP001198163"/>
    </source>
</evidence>
<feature type="domain" description="Glycoside hydrolase family 5" evidence="5">
    <location>
        <begin position="57"/>
        <end position="237"/>
    </location>
</feature>
<dbReference type="InterPro" id="IPR017853">
    <property type="entry name" value="GH"/>
</dbReference>
<evidence type="ECO:0000256" key="2">
    <source>
        <dbReference type="ARBA" id="ARBA00022801"/>
    </source>
</evidence>
<keyword evidence="3 4" id="KW-0326">Glycosidase</keyword>
<keyword evidence="2 4" id="KW-0378">Hydrolase</keyword>
<accession>A0AAE3JIH9</accession>
<dbReference type="GO" id="GO:0008422">
    <property type="term" value="F:beta-glucosidase activity"/>
    <property type="evidence" value="ECO:0007669"/>
    <property type="project" value="TreeGrafter"/>
</dbReference>
<evidence type="ECO:0000259" key="6">
    <source>
        <dbReference type="Pfam" id="PF18564"/>
    </source>
</evidence>
<dbReference type="InterPro" id="IPR052066">
    <property type="entry name" value="Glycosphingolipid_Hydrolases"/>
</dbReference>
<dbReference type="Gene3D" id="2.60.40.1180">
    <property type="entry name" value="Golgi alpha-mannosidase II"/>
    <property type="match status" value="1"/>
</dbReference>
<dbReference type="GO" id="GO:0000272">
    <property type="term" value="P:polysaccharide catabolic process"/>
    <property type="evidence" value="ECO:0007669"/>
    <property type="project" value="InterPro"/>
</dbReference>
<feature type="domain" description="Glycoside hydrolase family 5 C-terminal" evidence="6">
    <location>
        <begin position="535"/>
        <end position="620"/>
    </location>
</feature>
<dbReference type="EMBL" id="JAINWA010000001">
    <property type="protein sequence ID" value="MCD1654191.1"/>
    <property type="molecule type" value="Genomic_DNA"/>
</dbReference>
<dbReference type="AlphaFoldDB" id="A0AAE3JIH9"/>
<proteinExistence type="inferred from homology"/>
<gene>
    <name evidence="7" type="ORF">K7J14_05685</name>
</gene>
<evidence type="ECO:0000256" key="4">
    <source>
        <dbReference type="RuleBase" id="RU361153"/>
    </source>
</evidence>
<dbReference type="PANTHER" id="PTHR31308">
    <property type="match status" value="1"/>
</dbReference>
<organism evidence="7 8">
    <name type="scientific">Teretinema zuelzerae</name>
    <dbReference type="NCBI Taxonomy" id="156"/>
    <lineage>
        <taxon>Bacteria</taxon>
        <taxon>Pseudomonadati</taxon>
        <taxon>Spirochaetota</taxon>
        <taxon>Spirochaetia</taxon>
        <taxon>Spirochaetales</taxon>
        <taxon>Treponemataceae</taxon>
        <taxon>Teretinema</taxon>
    </lineage>
</organism>
<dbReference type="InterPro" id="IPR001547">
    <property type="entry name" value="Glyco_hydro_5"/>
</dbReference>
<dbReference type="InterPro" id="IPR041036">
    <property type="entry name" value="GH5_C"/>
</dbReference>
<dbReference type="GO" id="GO:0016042">
    <property type="term" value="P:lipid catabolic process"/>
    <property type="evidence" value="ECO:0007669"/>
    <property type="project" value="UniProtKB-ARBA"/>
</dbReference>
<dbReference type="GO" id="GO:1901136">
    <property type="term" value="P:carbohydrate derivative catabolic process"/>
    <property type="evidence" value="ECO:0007669"/>
    <property type="project" value="UniProtKB-ARBA"/>
</dbReference>
<reference evidence="7" key="1">
    <citation type="submission" date="2021-08" db="EMBL/GenBank/DDBJ databases">
        <title>Comparative analyses of Brucepasteria parasyntrophica and Teretinema zuelzerae.</title>
        <authorList>
            <person name="Song Y."/>
            <person name="Brune A."/>
        </authorList>
    </citation>
    <scope>NUCLEOTIDE SEQUENCE</scope>
    <source>
        <strain evidence="7">DSM 1903</strain>
    </source>
</reference>
<evidence type="ECO:0000256" key="3">
    <source>
        <dbReference type="ARBA" id="ARBA00023295"/>
    </source>
</evidence>
<keyword evidence="8" id="KW-1185">Reference proteome</keyword>
<protein>
    <submittedName>
        <fullName evidence="7">Cellulase family glycosylhydrolase</fullName>
    </submittedName>
</protein>
<dbReference type="RefSeq" id="WP_230754180.1">
    <property type="nucleotide sequence ID" value="NZ_JAINWA010000001.1"/>
</dbReference>
<name>A0AAE3JIH9_9SPIR</name>
<evidence type="ECO:0000313" key="7">
    <source>
        <dbReference type="EMBL" id="MCD1654191.1"/>
    </source>
</evidence>
<evidence type="ECO:0000259" key="5">
    <source>
        <dbReference type="Pfam" id="PF00150"/>
    </source>
</evidence>
<dbReference type="Pfam" id="PF18564">
    <property type="entry name" value="Glyco_hydro_5_C"/>
    <property type="match status" value="1"/>
</dbReference>
<dbReference type="Gene3D" id="3.20.20.80">
    <property type="entry name" value="Glycosidases"/>
    <property type="match status" value="2"/>
</dbReference>
<dbReference type="Pfam" id="PF00150">
    <property type="entry name" value="Cellulase"/>
    <property type="match status" value="1"/>
</dbReference>
<dbReference type="InterPro" id="IPR013780">
    <property type="entry name" value="Glyco_hydro_b"/>
</dbReference>
<dbReference type="SUPFAM" id="SSF51445">
    <property type="entry name" value="(Trans)glycosidases"/>
    <property type="match status" value="1"/>
</dbReference>
<dbReference type="InterPro" id="IPR018087">
    <property type="entry name" value="Glyco_hydro_5_CS"/>
</dbReference>
<sequence length="629" mass="69643">MKAEALFTVDGLYIRDRFGRVVLPRGCNLGGDSKIPFAPPGNPLDYDVSFVGRPFPEQDAADHFARLAEWGFTFLRFVVTWEAVEHAGPGVYDEEYLSYVRAILKKAEEFGISVFIDPHQDVWSRWTGGDGAPAWTLEAAGFDLSRIAQTGAAFTVQSQGADYRPMSWGMNYLRYANATMWTLFFGGNAFAPGRYIMGVPAQEWLQSHFIDAMNHTARRLKDCAAIVGFGTLNEPHMGYIGLKDLASHQRVTASGGAVPSALDTMASASGFSRNVRRVAMAGALPQKGLETLNPDGVSLFREGFGCPWMEAGVWGIENGEPVAKKNSWFSTAPDGRSYDFAQDFLKPFQLRYMETLSKKHEHYIFFIEGVPMGNRSRWMSGEAVRKDGKPFAMVEAFHWYDGLTLLFKKWRPWLMADGETGKVSVGPRKAVESVMNQIDRMASYPRSEGIPALLGEFGVQFDLDGGKSFKTGDWSAQEEALGVYYDAVDASLLPSTIWNYSASNTNEAGDGWNTEDLSLYSISQGGGRAVKGFCRPYAMAVAGVPAKMRFDRKKREFVFEWDAVPADGEAGITEIYVPKAWYSDGWKSDFKGESAVVEERPEANRLFVTVKNPGRARVVVTPAGKEGRA</sequence>
<evidence type="ECO:0000256" key="1">
    <source>
        <dbReference type="ARBA" id="ARBA00005641"/>
    </source>
</evidence>
<dbReference type="Proteomes" id="UP001198163">
    <property type="component" value="Unassembled WGS sequence"/>
</dbReference>
<comment type="similarity">
    <text evidence="1 4">Belongs to the glycosyl hydrolase 5 (cellulase A) family.</text>
</comment>
<dbReference type="PROSITE" id="PS00659">
    <property type="entry name" value="GLYCOSYL_HYDROL_F5"/>
    <property type="match status" value="1"/>
</dbReference>